<evidence type="ECO:0000256" key="6">
    <source>
        <dbReference type="ARBA" id="ARBA00023239"/>
    </source>
</evidence>
<dbReference type="Gene3D" id="3.40.50.720">
    <property type="entry name" value="NAD(P)-binding Rossmann-like Domain"/>
    <property type="match status" value="1"/>
</dbReference>
<reference evidence="10 11" key="1">
    <citation type="submission" date="2020-07" db="EMBL/GenBank/DDBJ databases">
        <title>Genomic diversity of species in the Neisseriaceae family.</title>
        <authorList>
            <person name="Vincent A.T."/>
            <person name="Bernet E."/>
            <person name="Veyrier F.J."/>
        </authorList>
    </citation>
    <scope>NUCLEOTIDE SEQUENCE [LARGE SCALE GENOMIC DNA]</scope>
    <source>
        <strain evidence="10 11">DSM 22244</strain>
    </source>
</reference>
<dbReference type="GO" id="GO:0009225">
    <property type="term" value="P:nucleotide-sugar metabolic process"/>
    <property type="evidence" value="ECO:0007669"/>
    <property type="project" value="InterPro"/>
</dbReference>
<feature type="compositionally biased region" description="Low complexity" evidence="8">
    <location>
        <begin position="149"/>
        <end position="158"/>
    </location>
</feature>
<protein>
    <recommendedName>
        <fullName evidence="4 7">dTDP-glucose 4,6-dehydratase</fullName>
        <ecNumber evidence="4 7">4.2.1.46</ecNumber>
    </recommendedName>
</protein>
<keyword evidence="5" id="KW-0520">NAD</keyword>
<dbReference type="KEGG" id="nsg:H3L94_01080"/>
<organism evidence="10 11">
    <name type="scientific">Neisseria shayeganii</name>
    <dbReference type="NCBI Taxonomy" id="607712"/>
    <lineage>
        <taxon>Bacteria</taxon>
        <taxon>Pseudomonadati</taxon>
        <taxon>Pseudomonadota</taxon>
        <taxon>Betaproteobacteria</taxon>
        <taxon>Neisseriales</taxon>
        <taxon>Neisseriaceae</taxon>
        <taxon>Neisseria</taxon>
    </lineage>
</organism>
<feature type="region of interest" description="Disordered" evidence="8">
    <location>
        <begin position="137"/>
        <end position="158"/>
    </location>
</feature>
<dbReference type="EC" id="4.2.1.46" evidence="4 7"/>
<comment type="cofactor">
    <cofactor evidence="2 7">
        <name>NAD(+)</name>
        <dbReference type="ChEBI" id="CHEBI:57540"/>
    </cofactor>
</comment>
<dbReference type="Gene3D" id="3.90.25.10">
    <property type="entry name" value="UDP-galactose 4-epimerase, domain 1"/>
    <property type="match status" value="1"/>
</dbReference>
<dbReference type="NCBIfam" id="TIGR01181">
    <property type="entry name" value="dTDP_gluc_dehyt"/>
    <property type="match status" value="1"/>
</dbReference>
<dbReference type="InterPro" id="IPR005888">
    <property type="entry name" value="dTDP_Gluc_deHydtase"/>
</dbReference>
<proteinExistence type="inferred from homology"/>
<name>A0A7D7S8E0_9NEIS</name>
<dbReference type="InterPro" id="IPR016040">
    <property type="entry name" value="NAD(P)-bd_dom"/>
</dbReference>
<evidence type="ECO:0000256" key="4">
    <source>
        <dbReference type="ARBA" id="ARBA00011990"/>
    </source>
</evidence>
<evidence type="ECO:0000259" key="9">
    <source>
        <dbReference type="Pfam" id="PF16363"/>
    </source>
</evidence>
<comment type="catalytic activity">
    <reaction evidence="1 7">
        <text>dTDP-alpha-D-glucose = dTDP-4-dehydro-6-deoxy-alpha-D-glucose + H2O</text>
        <dbReference type="Rhea" id="RHEA:17221"/>
        <dbReference type="ChEBI" id="CHEBI:15377"/>
        <dbReference type="ChEBI" id="CHEBI:57477"/>
        <dbReference type="ChEBI" id="CHEBI:57649"/>
        <dbReference type="EC" id="4.2.1.46"/>
    </reaction>
</comment>
<dbReference type="PANTHER" id="PTHR43000">
    <property type="entry name" value="DTDP-D-GLUCOSE 4,6-DEHYDRATASE-RELATED"/>
    <property type="match status" value="1"/>
</dbReference>
<gene>
    <name evidence="10" type="primary">rfbB</name>
    <name evidence="10" type="ORF">H3L94_01080</name>
</gene>
<dbReference type="Pfam" id="PF16363">
    <property type="entry name" value="GDP_Man_Dehyd"/>
    <property type="match status" value="1"/>
</dbReference>
<dbReference type="AlphaFoldDB" id="A0A7D7S8E0"/>
<dbReference type="RefSeq" id="WP_182122318.1">
    <property type="nucleotide sequence ID" value="NZ_CP059567.1"/>
</dbReference>
<evidence type="ECO:0000256" key="8">
    <source>
        <dbReference type="SAM" id="MobiDB-lite"/>
    </source>
</evidence>
<accession>A0A7D7S8E0</accession>
<evidence type="ECO:0000256" key="3">
    <source>
        <dbReference type="ARBA" id="ARBA00008178"/>
    </source>
</evidence>
<dbReference type="EMBL" id="CP059567">
    <property type="protein sequence ID" value="QMT40691.1"/>
    <property type="molecule type" value="Genomic_DNA"/>
</dbReference>
<evidence type="ECO:0000256" key="7">
    <source>
        <dbReference type="RuleBase" id="RU004473"/>
    </source>
</evidence>
<evidence type="ECO:0000256" key="2">
    <source>
        <dbReference type="ARBA" id="ARBA00001911"/>
    </source>
</evidence>
<comment type="similarity">
    <text evidence="3 7">Belongs to the NAD(P)-dependent epimerase/dehydratase family. dTDP-glucose dehydratase subfamily.</text>
</comment>
<dbReference type="SUPFAM" id="SSF51735">
    <property type="entry name" value="NAD(P)-binding Rossmann-fold domains"/>
    <property type="match status" value="1"/>
</dbReference>
<dbReference type="GO" id="GO:0008460">
    <property type="term" value="F:dTDP-glucose 4,6-dehydratase activity"/>
    <property type="evidence" value="ECO:0007669"/>
    <property type="project" value="UniProtKB-EC"/>
</dbReference>
<dbReference type="InterPro" id="IPR036291">
    <property type="entry name" value="NAD(P)-bd_dom_sf"/>
</dbReference>
<dbReference type="Proteomes" id="UP000514752">
    <property type="component" value="Chromosome"/>
</dbReference>
<evidence type="ECO:0000313" key="11">
    <source>
        <dbReference type="Proteomes" id="UP000514752"/>
    </source>
</evidence>
<sequence>MKLLITGGAGFIGSALVRHLIRHTEHRVVNVDKLTYAGNPASLAEVAGHPRYAFEQADICDAAALSRIFAAHRPDAVMHLAAESHVDRSIHGPAAFIDTNLVGTYTLLEAARAYWQGLPESQQTTFRFHHISTDEVYGDAEGRSRPSAESDPYAPSSPYAAAKAGSDHLVRAWHRTYGLPVVLSHSSNNYGPRQFPEKLIPRIILNALHGLPLPLYGDGRQRRDWLFVEDHVRALLQVLNQGRIGHSYHIGSGCEAENLEVVHTVCALLEELAPQKPAGVSRYADLITFVTDRPGHDRRYALDSSKIRRELGWQPQYGLADGLRQTVGWYLANPSWWRPLWHQAAVSDT</sequence>
<dbReference type="CDD" id="cd05246">
    <property type="entry name" value="dTDP_GD_SDR_e"/>
    <property type="match status" value="1"/>
</dbReference>
<keyword evidence="6 7" id="KW-0456">Lyase</keyword>
<evidence type="ECO:0000256" key="5">
    <source>
        <dbReference type="ARBA" id="ARBA00023027"/>
    </source>
</evidence>
<feature type="domain" description="NAD(P)-binding" evidence="9">
    <location>
        <begin position="4"/>
        <end position="326"/>
    </location>
</feature>
<evidence type="ECO:0000313" key="10">
    <source>
        <dbReference type="EMBL" id="QMT40691.1"/>
    </source>
</evidence>
<evidence type="ECO:0000256" key="1">
    <source>
        <dbReference type="ARBA" id="ARBA00001539"/>
    </source>
</evidence>